<organism evidence="10 11">
    <name type="scientific">Streptomyces corchorusii</name>
    <name type="common">Streptomyces chibaensis</name>
    <dbReference type="NCBI Taxonomy" id="1903"/>
    <lineage>
        <taxon>Bacteria</taxon>
        <taxon>Bacillati</taxon>
        <taxon>Actinomycetota</taxon>
        <taxon>Actinomycetes</taxon>
        <taxon>Kitasatosporales</taxon>
        <taxon>Streptomycetaceae</taxon>
        <taxon>Streptomyces</taxon>
    </lineage>
</organism>
<dbReference type="PROSITE" id="PS50850">
    <property type="entry name" value="MFS"/>
    <property type="match status" value="1"/>
</dbReference>
<comment type="subcellular location">
    <subcellularLocation>
        <location evidence="1">Cell membrane</location>
        <topology evidence="1">Multi-pass membrane protein</topology>
    </subcellularLocation>
</comment>
<dbReference type="SUPFAM" id="SSF103473">
    <property type="entry name" value="MFS general substrate transporter"/>
    <property type="match status" value="1"/>
</dbReference>
<dbReference type="GO" id="GO:0005886">
    <property type="term" value="C:plasma membrane"/>
    <property type="evidence" value="ECO:0007669"/>
    <property type="project" value="UniProtKB-SubCell"/>
</dbReference>
<feature type="transmembrane region" description="Helical" evidence="8">
    <location>
        <begin position="392"/>
        <end position="412"/>
    </location>
</feature>
<dbReference type="Proteomes" id="UP000053398">
    <property type="component" value="Unassembled WGS sequence"/>
</dbReference>
<evidence type="ECO:0000256" key="6">
    <source>
        <dbReference type="ARBA" id="ARBA00023136"/>
    </source>
</evidence>
<feature type="transmembrane region" description="Helical" evidence="8">
    <location>
        <begin position="300"/>
        <end position="320"/>
    </location>
</feature>
<keyword evidence="3" id="KW-1003">Cell membrane</keyword>
<protein>
    <submittedName>
        <fullName evidence="10">Transporter</fullName>
    </submittedName>
</protein>
<evidence type="ECO:0000256" key="5">
    <source>
        <dbReference type="ARBA" id="ARBA00022989"/>
    </source>
</evidence>
<dbReference type="InterPro" id="IPR036259">
    <property type="entry name" value="MFS_trans_sf"/>
</dbReference>
<dbReference type="GO" id="GO:0022857">
    <property type="term" value="F:transmembrane transporter activity"/>
    <property type="evidence" value="ECO:0007669"/>
    <property type="project" value="InterPro"/>
</dbReference>
<keyword evidence="2" id="KW-0813">Transport</keyword>
<evidence type="ECO:0000259" key="9">
    <source>
        <dbReference type="PROSITE" id="PS50850"/>
    </source>
</evidence>
<reference evidence="10 11" key="1">
    <citation type="submission" date="2015-10" db="EMBL/GenBank/DDBJ databases">
        <title>Draft genome sequence of Streptomyces corchorusii DSM 40340, type strain for the species Streptomyces corchorusii.</title>
        <authorList>
            <person name="Ruckert C."/>
            <person name="Winkler A."/>
            <person name="Kalinowski J."/>
            <person name="Kampfer P."/>
            <person name="Glaeser S."/>
        </authorList>
    </citation>
    <scope>NUCLEOTIDE SEQUENCE [LARGE SCALE GENOMIC DNA]</scope>
    <source>
        <strain evidence="10 11">DSM 40340</strain>
    </source>
</reference>
<keyword evidence="4 8" id="KW-0812">Transmembrane</keyword>
<feature type="transmembrane region" description="Helical" evidence="8">
    <location>
        <begin position="148"/>
        <end position="170"/>
    </location>
</feature>
<sequence length="444" mass="46778">MTTVATGRLGRALRHSFHGLPSAYWWLWTSNLINRLGSFVAAFLALYVTTDLGHSAAFAGFVGALYGLGGTVASVVAGVLTDRVGRRPTIVVSQASTSVAVVCLALVRDTATVAVCACLCGFFVNAARPATQAMMIDIVPQRDRVRAYTLNYWATNIGLGVSSTAAGAVARHNYAYLFYAQAAAMVLCTALVLAKLPESRPGEGGADGGTEPPEPLPPRAADPPGRAGVSLWTVFADRPFMALAALNLLLATIFQLAYVGLPLALQRQGHDSSVYGLVIGLNSLLVVVLQLPLTRLTGKWIPGPALVGASLLAGYGFGLYSVTDSLVPLLLATCVWTLGEIISSPAQVDLVIRLSPTHGRGHYQGVNNLSFALASLSAPLVSGWTLEHFAPAVLWTVTAACGTCVGVGYHLLQRRISGMPAEEARPAPGGARRGRARWPWRAPR</sequence>
<evidence type="ECO:0000256" key="7">
    <source>
        <dbReference type="SAM" id="MobiDB-lite"/>
    </source>
</evidence>
<name>A0A101PUT4_STRCK</name>
<dbReference type="PANTHER" id="PTHR23517">
    <property type="entry name" value="RESISTANCE PROTEIN MDTM, PUTATIVE-RELATED-RELATED"/>
    <property type="match status" value="1"/>
</dbReference>
<keyword evidence="6 8" id="KW-0472">Membrane</keyword>
<dbReference type="EMBL" id="LMWP01000046">
    <property type="protein sequence ID" value="KUN18082.1"/>
    <property type="molecule type" value="Genomic_DNA"/>
</dbReference>
<dbReference type="PANTHER" id="PTHR23517:SF2">
    <property type="entry name" value="MULTIDRUG RESISTANCE PROTEIN MDTH"/>
    <property type="match status" value="1"/>
</dbReference>
<feature type="region of interest" description="Disordered" evidence="7">
    <location>
        <begin position="422"/>
        <end position="444"/>
    </location>
</feature>
<feature type="transmembrane region" description="Helical" evidence="8">
    <location>
        <begin position="56"/>
        <end position="79"/>
    </location>
</feature>
<evidence type="ECO:0000256" key="4">
    <source>
        <dbReference type="ARBA" id="ARBA00022692"/>
    </source>
</evidence>
<feature type="compositionally biased region" description="Basic residues" evidence="7">
    <location>
        <begin position="432"/>
        <end position="444"/>
    </location>
</feature>
<feature type="transmembrane region" description="Helical" evidence="8">
    <location>
        <begin position="176"/>
        <end position="194"/>
    </location>
</feature>
<keyword evidence="5 8" id="KW-1133">Transmembrane helix</keyword>
<dbReference type="CDD" id="cd17329">
    <property type="entry name" value="MFS_MdtH_MDR_like"/>
    <property type="match status" value="1"/>
</dbReference>
<accession>A0A101PUT4</accession>
<dbReference type="InterPro" id="IPR011701">
    <property type="entry name" value="MFS"/>
</dbReference>
<dbReference type="Gene3D" id="1.20.1250.20">
    <property type="entry name" value="MFS general substrate transporter like domains"/>
    <property type="match status" value="1"/>
</dbReference>
<dbReference type="Pfam" id="PF07690">
    <property type="entry name" value="MFS_1"/>
    <property type="match status" value="1"/>
</dbReference>
<evidence type="ECO:0000256" key="1">
    <source>
        <dbReference type="ARBA" id="ARBA00004651"/>
    </source>
</evidence>
<evidence type="ECO:0000256" key="3">
    <source>
        <dbReference type="ARBA" id="ARBA00022475"/>
    </source>
</evidence>
<dbReference type="InterPro" id="IPR020846">
    <property type="entry name" value="MFS_dom"/>
</dbReference>
<keyword evidence="11" id="KW-1185">Reference proteome</keyword>
<feature type="transmembrane region" description="Helical" evidence="8">
    <location>
        <begin position="99"/>
        <end position="127"/>
    </location>
</feature>
<comment type="caution">
    <text evidence="10">The sequence shown here is derived from an EMBL/GenBank/DDBJ whole genome shotgun (WGS) entry which is preliminary data.</text>
</comment>
<evidence type="ECO:0000256" key="8">
    <source>
        <dbReference type="SAM" id="Phobius"/>
    </source>
</evidence>
<feature type="transmembrane region" description="Helical" evidence="8">
    <location>
        <begin position="25"/>
        <end position="49"/>
    </location>
</feature>
<dbReference type="RefSeq" id="WP_059266094.1">
    <property type="nucleotide sequence ID" value="NZ_KQ948368.1"/>
</dbReference>
<gene>
    <name evidence="10" type="ORF">AQJ11_36120</name>
</gene>
<proteinExistence type="predicted"/>
<evidence type="ECO:0000256" key="2">
    <source>
        <dbReference type="ARBA" id="ARBA00022448"/>
    </source>
</evidence>
<feature type="transmembrane region" description="Helical" evidence="8">
    <location>
        <begin position="240"/>
        <end position="261"/>
    </location>
</feature>
<evidence type="ECO:0000313" key="10">
    <source>
        <dbReference type="EMBL" id="KUN18082.1"/>
    </source>
</evidence>
<feature type="compositionally biased region" description="Pro residues" evidence="7">
    <location>
        <begin position="212"/>
        <end position="221"/>
    </location>
</feature>
<dbReference type="InterPro" id="IPR050171">
    <property type="entry name" value="MFS_Transporters"/>
</dbReference>
<dbReference type="AlphaFoldDB" id="A0A101PUT4"/>
<feature type="domain" description="Major facilitator superfamily (MFS) profile" evidence="9">
    <location>
        <begin position="23"/>
        <end position="416"/>
    </location>
</feature>
<evidence type="ECO:0000313" key="11">
    <source>
        <dbReference type="Proteomes" id="UP000053398"/>
    </source>
</evidence>
<feature type="region of interest" description="Disordered" evidence="7">
    <location>
        <begin position="201"/>
        <end position="224"/>
    </location>
</feature>
<feature type="transmembrane region" description="Helical" evidence="8">
    <location>
        <begin position="273"/>
        <end position="293"/>
    </location>
</feature>